<sequence>MCGVSPDLFMPEDRELSESAPEVDWERYEYRNITYNGTQMKRKLVLVKKTTAIGELYQHLISLLRTFPSHIFKADWQHTQAKRLMESLPVGDVLIVHDYSEDYSDRCTEKNENQSSYFQKTEVSIHVSKIYRHLVLEYDGVESVPHDPQIIRVQFFVIIPDKNTITISRADALYEYLKSISYH</sequence>
<dbReference type="EMBL" id="JAIWYP010000002">
    <property type="protein sequence ID" value="KAH3864821.1"/>
    <property type="molecule type" value="Genomic_DNA"/>
</dbReference>
<gene>
    <name evidence="1" type="ORF">DPMN_027849</name>
</gene>
<dbReference type="AlphaFoldDB" id="A0A9D4LXV1"/>
<reference evidence="1" key="2">
    <citation type="submission" date="2020-11" db="EMBL/GenBank/DDBJ databases">
        <authorList>
            <person name="McCartney M.A."/>
            <person name="Auch B."/>
            <person name="Kono T."/>
            <person name="Mallez S."/>
            <person name="Becker A."/>
            <person name="Gohl D.M."/>
            <person name="Silverstein K.A.T."/>
            <person name="Koren S."/>
            <person name="Bechman K.B."/>
            <person name="Herman A."/>
            <person name="Abrahante J.E."/>
            <person name="Garbe J."/>
        </authorList>
    </citation>
    <scope>NUCLEOTIDE SEQUENCE</scope>
    <source>
        <strain evidence="1">Duluth1</strain>
        <tissue evidence="1">Whole animal</tissue>
    </source>
</reference>
<dbReference type="PANTHER" id="PTHR46601">
    <property type="entry name" value="ULP_PROTEASE DOMAIN-CONTAINING PROTEIN"/>
    <property type="match status" value="1"/>
</dbReference>
<accession>A0A9D4LXV1</accession>
<evidence type="ECO:0000313" key="1">
    <source>
        <dbReference type="EMBL" id="KAH3864821.1"/>
    </source>
</evidence>
<protein>
    <submittedName>
        <fullName evidence="1">Uncharacterized protein</fullName>
    </submittedName>
</protein>
<comment type="caution">
    <text evidence="1">The sequence shown here is derived from an EMBL/GenBank/DDBJ whole genome shotgun (WGS) entry which is preliminary data.</text>
</comment>
<organism evidence="1 2">
    <name type="scientific">Dreissena polymorpha</name>
    <name type="common">Zebra mussel</name>
    <name type="synonym">Mytilus polymorpha</name>
    <dbReference type="NCBI Taxonomy" id="45954"/>
    <lineage>
        <taxon>Eukaryota</taxon>
        <taxon>Metazoa</taxon>
        <taxon>Spiralia</taxon>
        <taxon>Lophotrochozoa</taxon>
        <taxon>Mollusca</taxon>
        <taxon>Bivalvia</taxon>
        <taxon>Autobranchia</taxon>
        <taxon>Heteroconchia</taxon>
        <taxon>Euheterodonta</taxon>
        <taxon>Imparidentia</taxon>
        <taxon>Neoheterodontei</taxon>
        <taxon>Myida</taxon>
        <taxon>Dreissenoidea</taxon>
        <taxon>Dreissenidae</taxon>
        <taxon>Dreissena</taxon>
    </lineage>
</organism>
<name>A0A9D4LXV1_DREPO</name>
<reference evidence="1" key="1">
    <citation type="journal article" date="2019" name="bioRxiv">
        <title>The Genome of the Zebra Mussel, Dreissena polymorpha: A Resource for Invasive Species Research.</title>
        <authorList>
            <person name="McCartney M.A."/>
            <person name="Auch B."/>
            <person name="Kono T."/>
            <person name="Mallez S."/>
            <person name="Zhang Y."/>
            <person name="Obille A."/>
            <person name="Becker A."/>
            <person name="Abrahante J.E."/>
            <person name="Garbe J."/>
            <person name="Badalamenti J.P."/>
            <person name="Herman A."/>
            <person name="Mangelson H."/>
            <person name="Liachko I."/>
            <person name="Sullivan S."/>
            <person name="Sone E.D."/>
            <person name="Koren S."/>
            <person name="Silverstein K.A.T."/>
            <person name="Beckman K.B."/>
            <person name="Gohl D.M."/>
        </authorList>
    </citation>
    <scope>NUCLEOTIDE SEQUENCE</scope>
    <source>
        <strain evidence="1">Duluth1</strain>
        <tissue evidence="1">Whole animal</tissue>
    </source>
</reference>
<dbReference type="Proteomes" id="UP000828390">
    <property type="component" value="Unassembled WGS sequence"/>
</dbReference>
<dbReference type="PANTHER" id="PTHR46601:SF1">
    <property type="entry name" value="ADF-H DOMAIN-CONTAINING PROTEIN"/>
    <property type="match status" value="1"/>
</dbReference>
<evidence type="ECO:0000313" key="2">
    <source>
        <dbReference type="Proteomes" id="UP000828390"/>
    </source>
</evidence>
<keyword evidence="2" id="KW-1185">Reference proteome</keyword>
<proteinExistence type="predicted"/>